<dbReference type="Proteomes" id="UP000652760">
    <property type="component" value="Unassembled WGS sequence"/>
</dbReference>
<organism evidence="1 2">
    <name type="scientific">Azospirillum endophyticum</name>
    <dbReference type="NCBI Taxonomy" id="2800326"/>
    <lineage>
        <taxon>Bacteria</taxon>
        <taxon>Pseudomonadati</taxon>
        <taxon>Pseudomonadota</taxon>
        <taxon>Alphaproteobacteria</taxon>
        <taxon>Rhodospirillales</taxon>
        <taxon>Azospirillaceae</taxon>
        <taxon>Azospirillum</taxon>
    </lineage>
</organism>
<dbReference type="InterPro" id="IPR036782">
    <property type="entry name" value="NE0471-like_N"/>
</dbReference>
<dbReference type="RefSeq" id="WP_200191872.1">
    <property type="nucleotide sequence ID" value="NZ_JAENHM010000025.1"/>
</dbReference>
<evidence type="ECO:0000313" key="1">
    <source>
        <dbReference type="EMBL" id="MBK1837382.1"/>
    </source>
</evidence>
<name>A0ABS1F1U8_9PROT</name>
<gene>
    <name evidence="1" type="ORF">JHL17_08140</name>
</gene>
<keyword evidence="2" id="KW-1185">Reference proteome</keyword>
<dbReference type="Gene3D" id="3.30.2020.10">
    <property type="entry name" value="NE0471-like N-terminal domain"/>
    <property type="match status" value="1"/>
</dbReference>
<reference evidence="2" key="1">
    <citation type="submission" date="2021-01" db="EMBL/GenBank/DDBJ databases">
        <title>Genome public.</title>
        <authorList>
            <person name="Liu C."/>
            <person name="Sun Q."/>
        </authorList>
    </citation>
    <scope>NUCLEOTIDE SEQUENCE [LARGE SCALE GENOMIC DNA]</scope>
    <source>
        <strain evidence="2">YIM B02556</strain>
    </source>
</reference>
<protein>
    <submittedName>
        <fullName evidence="1">DUF2442 domain-containing protein</fullName>
    </submittedName>
</protein>
<proteinExistence type="predicted"/>
<evidence type="ECO:0000313" key="2">
    <source>
        <dbReference type="Proteomes" id="UP000652760"/>
    </source>
</evidence>
<comment type="caution">
    <text evidence="1">The sequence shown here is derived from an EMBL/GenBank/DDBJ whole genome shotgun (WGS) entry which is preliminary data.</text>
</comment>
<dbReference type="EMBL" id="JAENHM010000025">
    <property type="protein sequence ID" value="MBK1837382.1"/>
    <property type="molecule type" value="Genomic_DNA"/>
</dbReference>
<accession>A0ABS1F1U8</accession>
<sequence>MDQPRVSAVEALSGTLSVAVTWIDGTRDVVDLSDPIRRFTMLRPLADPALFAKVKVVTWGWAIGWGEAEEPDLDYPADRLWQRAQDQRRAAA</sequence>
<dbReference type="SUPFAM" id="SSF143880">
    <property type="entry name" value="NE0471 N-terminal domain-like"/>
    <property type="match status" value="1"/>
</dbReference>